<dbReference type="HOGENOM" id="CLU_1697213_0_0_1"/>
<reference evidence="1 3" key="2">
    <citation type="journal article" date="2013" name="Nature">
        <title>Insights into bilaterian evolution from three spiralian genomes.</title>
        <authorList>
            <person name="Simakov O."/>
            <person name="Marletaz F."/>
            <person name="Cho S.J."/>
            <person name="Edsinger-Gonzales E."/>
            <person name="Havlak P."/>
            <person name="Hellsten U."/>
            <person name="Kuo D.H."/>
            <person name="Larsson T."/>
            <person name="Lv J."/>
            <person name="Arendt D."/>
            <person name="Savage R."/>
            <person name="Osoegawa K."/>
            <person name="de Jong P."/>
            <person name="Grimwood J."/>
            <person name="Chapman J.A."/>
            <person name="Shapiro H."/>
            <person name="Aerts A."/>
            <person name="Otillar R.P."/>
            <person name="Terry A.Y."/>
            <person name="Boore J.L."/>
            <person name="Grigoriev I.V."/>
            <person name="Lindberg D.R."/>
            <person name="Seaver E.C."/>
            <person name="Weisblat D.A."/>
            <person name="Putnam N.H."/>
            <person name="Rokhsar D.S."/>
        </authorList>
    </citation>
    <scope>NUCLEOTIDE SEQUENCE</scope>
    <source>
        <strain evidence="1 3">I ESC-2004</strain>
    </source>
</reference>
<protein>
    <submittedName>
        <fullName evidence="1 2">Uncharacterized protein</fullName>
    </submittedName>
</protein>
<name>R7T718_CAPTE</name>
<evidence type="ECO:0000313" key="3">
    <source>
        <dbReference type="Proteomes" id="UP000014760"/>
    </source>
</evidence>
<dbReference type="EMBL" id="KB312473">
    <property type="protein sequence ID" value="ELT87145.1"/>
    <property type="molecule type" value="Genomic_DNA"/>
</dbReference>
<evidence type="ECO:0000313" key="2">
    <source>
        <dbReference type="EnsemblMetazoa" id="CapteP205022"/>
    </source>
</evidence>
<organism evidence="1">
    <name type="scientific">Capitella teleta</name>
    <name type="common">Polychaete worm</name>
    <dbReference type="NCBI Taxonomy" id="283909"/>
    <lineage>
        <taxon>Eukaryota</taxon>
        <taxon>Metazoa</taxon>
        <taxon>Spiralia</taxon>
        <taxon>Lophotrochozoa</taxon>
        <taxon>Annelida</taxon>
        <taxon>Polychaeta</taxon>
        <taxon>Sedentaria</taxon>
        <taxon>Scolecida</taxon>
        <taxon>Capitellidae</taxon>
        <taxon>Capitella</taxon>
    </lineage>
</organism>
<evidence type="ECO:0000313" key="1">
    <source>
        <dbReference type="EMBL" id="ELT87145.1"/>
    </source>
</evidence>
<dbReference type="Proteomes" id="UP000014760">
    <property type="component" value="Unassembled WGS sequence"/>
</dbReference>
<gene>
    <name evidence="1" type="ORF">CAPTEDRAFT_205022</name>
</gene>
<dbReference type="EMBL" id="AMQN01016037">
    <property type="status" value="NOT_ANNOTATED_CDS"/>
    <property type="molecule type" value="Genomic_DNA"/>
</dbReference>
<sequence length="155" mass="17883">MEQEEHKIINRAKALNALLQTELNKELHDNEKARQKSLVGHREEIHRLQEELKLIRKPPVRGTVTQRKAHQTCAKKVNDILEERKWKSHLNIMADNQARAAVDSKYKVLLPARGELLREVHDDYGDEDAATGVAKFMLYSKSTQKCSNGYSKNEK</sequence>
<reference evidence="3" key="1">
    <citation type="submission" date="2012-12" db="EMBL/GenBank/DDBJ databases">
        <authorList>
            <person name="Hellsten U."/>
            <person name="Grimwood J."/>
            <person name="Chapman J.A."/>
            <person name="Shapiro H."/>
            <person name="Aerts A."/>
            <person name="Otillar R.P."/>
            <person name="Terry A.Y."/>
            <person name="Boore J.L."/>
            <person name="Simakov O."/>
            <person name="Marletaz F."/>
            <person name="Cho S.-J."/>
            <person name="Edsinger-Gonzales E."/>
            <person name="Havlak P."/>
            <person name="Kuo D.-H."/>
            <person name="Larsson T."/>
            <person name="Lv J."/>
            <person name="Arendt D."/>
            <person name="Savage R."/>
            <person name="Osoegawa K."/>
            <person name="de Jong P."/>
            <person name="Lindberg D.R."/>
            <person name="Seaver E.C."/>
            <person name="Weisblat D.A."/>
            <person name="Putnam N.H."/>
            <person name="Grigoriev I.V."/>
            <person name="Rokhsar D.S."/>
        </authorList>
    </citation>
    <scope>NUCLEOTIDE SEQUENCE</scope>
    <source>
        <strain evidence="3">I ESC-2004</strain>
    </source>
</reference>
<reference evidence="2" key="3">
    <citation type="submission" date="2015-06" db="UniProtKB">
        <authorList>
            <consortium name="EnsemblMetazoa"/>
        </authorList>
    </citation>
    <scope>IDENTIFICATION</scope>
</reference>
<dbReference type="AlphaFoldDB" id="R7T718"/>
<dbReference type="EnsemblMetazoa" id="CapteT205022">
    <property type="protein sequence ID" value="CapteP205022"/>
    <property type="gene ID" value="CapteG205022"/>
</dbReference>
<proteinExistence type="predicted"/>
<accession>R7T718</accession>
<keyword evidence="3" id="KW-1185">Reference proteome</keyword>